<dbReference type="InterPro" id="IPR036163">
    <property type="entry name" value="HMA_dom_sf"/>
</dbReference>
<evidence type="ECO:0000256" key="4">
    <source>
        <dbReference type="ARBA" id="ARBA00022723"/>
    </source>
</evidence>
<feature type="domain" description="HMA" evidence="13">
    <location>
        <begin position="37"/>
        <end position="100"/>
    </location>
</feature>
<dbReference type="Pfam" id="PF00702">
    <property type="entry name" value="Hydrolase"/>
    <property type="match status" value="1"/>
</dbReference>
<dbReference type="SUPFAM" id="SSF81653">
    <property type="entry name" value="Calcium ATPase, transduction domain A"/>
    <property type="match status" value="1"/>
</dbReference>
<dbReference type="SFLD" id="SFLDG00002">
    <property type="entry name" value="C1.7:_P-type_atpase_like"/>
    <property type="match status" value="1"/>
</dbReference>
<dbReference type="NCBIfam" id="TIGR01512">
    <property type="entry name" value="ATPase-IB2_Cd"/>
    <property type="match status" value="1"/>
</dbReference>
<dbReference type="InterPro" id="IPR018303">
    <property type="entry name" value="ATPase_P-typ_P_site"/>
</dbReference>
<dbReference type="InterPro" id="IPR044492">
    <property type="entry name" value="P_typ_ATPase_HD_dom"/>
</dbReference>
<dbReference type="Pfam" id="PF00403">
    <property type="entry name" value="HMA"/>
    <property type="match status" value="1"/>
</dbReference>
<evidence type="ECO:0000256" key="3">
    <source>
        <dbReference type="ARBA" id="ARBA00022692"/>
    </source>
</evidence>
<dbReference type="CDD" id="cd00371">
    <property type="entry name" value="HMA"/>
    <property type="match status" value="1"/>
</dbReference>
<dbReference type="PANTHER" id="PTHR48085:SF5">
    <property type="entry name" value="CADMIUM_ZINC-TRANSPORTING ATPASE HMA4-RELATED"/>
    <property type="match status" value="1"/>
</dbReference>
<dbReference type="NCBIfam" id="TIGR01525">
    <property type="entry name" value="ATPase-IB_hvy"/>
    <property type="match status" value="1"/>
</dbReference>
<dbReference type="GO" id="GO:0005886">
    <property type="term" value="C:plasma membrane"/>
    <property type="evidence" value="ECO:0007669"/>
    <property type="project" value="UniProtKB-SubCell"/>
</dbReference>
<evidence type="ECO:0000256" key="6">
    <source>
        <dbReference type="ARBA" id="ARBA00022840"/>
    </source>
</evidence>
<evidence type="ECO:0000256" key="5">
    <source>
        <dbReference type="ARBA" id="ARBA00022741"/>
    </source>
</evidence>
<dbReference type="SUPFAM" id="SSF55008">
    <property type="entry name" value="HMA, heavy metal-associated domain"/>
    <property type="match status" value="1"/>
</dbReference>
<keyword evidence="5 12" id="KW-0547">Nucleotide-binding</keyword>
<dbReference type="Proteomes" id="UP001198163">
    <property type="component" value="Unassembled WGS sequence"/>
</dbReference>
<evidence type="ECO:0000256" key="12">
    <source>
        <dbReference type="RuleBase" id="RU362081"/>
    </source>
</evidence>
<dbReference type="GO" id="GO:0016887">
    <property type="term" value="F:ATP hydrolysis activity"/>
    <property type="evidence" value="ECO:0007669"/>
    <property type="project" value="InterPro"/>
</dbReference>
<dbReference type="InterPro" id="IPR023298">
    <property type="entry name" value="ATPase_P-typ_TM_dom_sf"/>
</dbReference>
<keyword evidence="4 12" id="KW-0479">Metal-binding</keyword>
<dbReference type="NCBIfam" id="TIGR01494">
    <property type="entry name" value="ATPase_P-type"/>
    <property type="match status" value="1"/>
</dbReference>
<dbReference type="InterPro" id="IPR023214">
    <property type="entry name" value="HAD_sf"/>
</dbReference>
<feature type="transmembrane region" description="Helical" evidence="12">
    <location>
        <begin position="372"/>
        <end position="397"/>
    </location>
</feature>
<dbReference type="Gene3D" id="2.70.150.10">
    <property type="entry name" value="Calcium-transporting ATPase, cytoplasmic transduction domain A"/>
    <property type="match status" value="1"/>
</dbReference>
<dbReference type="Gene3D" id="3.40.1110.10">
    <property type="entry name" value="Calcium-transporting ATPase, cytoplasmic domain N"/>
    <property type="match status" value="1"/>
</dbReference>
<evidence type="ECO:0000313" key="14">
    <source>
        <dbReference type="EMBL" id="MCD1655199.1"/>
    </source>
</evidence>
<comment type="subcellular location">
    <subcellularLocation>
        <location evidence="12">Cell membrane</location>
    </subcellularLocation>
    <subcellularLocation>
        <location evidence="1">Membrane</location>
        <topology evidence="1">Multi-pass membrane protein</topology>
    </subcellularLocation>
</comment>
<dbReference type="PRINTS" id="PR00941">
    <property type="entry name" value="CDATPASE"/>
</dbReference>
<dbReference type="InterPro" id="IPR006121">
    <property type="entry name" value="HMA_dom"/>
</dbReference>
<dbReference type="EC" id="7.2.2.12" evidence="10"/>
<dbReference type="SFLD" id="SFLDF00027">
    <property type="entry name" value="p-type_atpase"/>
    <property type="match status" value="1"/>
</dbReference>
<comment type="caution">
    <text evidence="14">The sequence shown here is derived from an EMBL/GenBank/DDBJ whole genome shotgun (WGS) entry which is preliminary data.</text>
</comment>
<dbReference type="PANTHER" id="PTHR48085">
    <property type="entry name" value="CADMIUM/ZINC-TRANSPORTING ATPASE HMA2-RELATED"/>
    <property type="match status" value="1"/>
</dbReference>
<comment type="similarity">
    <text evidence="2 12">Belongs to the cation transport ATPase (P-type) (TC 3.A.3) family. Type IB subfamily.</text>
</comment>
<dbReference type="InterPro" id="IPR008250">
    <property type="entry name" value="ATPase_P-typ_transduc_dom_A_sf"/>
</dbReference>
<dbReference type="InterPro" id="IPR059000">
    <property type="entry name" value="ATPase_P-type_domA"/>
</dbReference>
<evidence type="ECO:0000256" key="10">
    <source>
        <dbReference type="ARBA" id="ARBA00039097"/>
    </source>
</evidence>
<keyword evidence="15" id="KW-1185">Reference proteome</keyword>
<evidence type="ECO:0000256" key="1">
    <source>
        <dbReference type="ARBA" id="ARBA00004141"/>
    </source>
</evidence>
<dbReference type="PROSITE" id="PS50846">
    <property type="entry name" value="HMA_2"/>
    <property type="match status" value="1"/>
</dbReference>
<evidence type="ECO:0000256" key="11">
    <source>
        <dbReference type="ARBA" id="ARBA00047308"/>
    </source>
</evidence>
<dbReference type="FunFam" id="2.70.150.10:FF:000002">
    <property type="entry name" value="Copper-transporting ATPase 1, putative"/>
    <property type="match status" value="1"/>
</dbReference>
<gene>
    <name evidence="14" type="primary">cadA</name>
    <name evidence="14" type="ORF">K7J14_10870</name>
</gene>
<dbReference type="Gene3D" id="3.30.70.100">
    <property type="match status" value="1"/>
</dbReference>
<evidence type="ECO:0000256" key="8">
    <source>
        <dbReference type="ARBA" id="ARBA00022989"/>
    </source>
</evidence>
<dbReference type="InterPro" id="IPR023299">
    <property type="entry name" value="ATPase_P-typ_cyto_dom_N"/>
</dbReference>
<evidence type="ECO:0000256" key="7">
    <source>
        <dbReference type="ARBA" id="ARBA00022967"/>
    </source>
</evidence>
<dbReference type="SFLD" id="SFLDS00003">
    <property type="entry name" value="Haloacid_Dehalogenase"/>
    <property type="match status" value="1"/>
</dbReference>
<dbReference type="PROSITE" id="PS00154">
    <property type="entry name" value="ATPASE_E1_E2"/>
    <property type="match status" value="1"/>
</dbReference>
<dbReference type="PRINTS" id="PR00119">
    <property type="entry name" value="CATATPASE"/>
</dbReference>
<organism evidence="14 15">
    <name type="scientific">Teretinema zuelzerae</name>
    <dbReference type="NCBI Taxonomy" id="156"/>
    <lineage>
        <taxon>Bacteria</taxon>
        <taxon>Pseudomonadati</taxon>
        <taxon>Spirochaetota</taxon>
        <taxon>Spirochaetia</taxon>
        <taxon>Spirochaetales</taxon>
        <taxon>Treponemataceae</taxon>
        <taxon>Teretinema</taxon>
    </lineage>
</organism>
<dbReference type="SUPFAM" id="SSF56784">
    <property type="entry name" value="HAD-like"/>
    <property type="match status" value="1"/>
</dbReference>
<sequence>MAGKLTVEGSCDLEAIRKLGREEDYKITPITEAPPETETLLQVDGISCLDCAGKFEKAVNELPGVASANLNTMTGRLTVSGSVDLAAIRRLGSEENYTIKSVTQGTKSKPQVKEIDWDKRRAILSGIALIGGYAAEKLGGPIFAFLPLYLIAILLGGWSNFKKASRALPRLNFNMSVLMSTAVIGAVAIGQYEEGAVVAFLYAISEMLEEWTMDKARRSIRQLMDIAPKMAIVRRSDGEASIPVEEILVGDVMIVSPGEKIAMDGIILKGESSINQAAITGESIPVEKGPGADVYAGSLNAQGSLEVRVTKLVQDTTIAKIIHMVEEAQGKRAPTQAFVDKFAAIYTPIVMALAVGIVFIPPLFMGVAWAPWIYRGLALLVVACPCALVVSTPVAIVSAISNAAKHGVLIKGGIHLEEAGSLSAIAFDKTGTLTKGEPAVTDVVPLAGQSDYELLQMASNLEARSEHPLAAAIVKFAVAHGHKIDPVTDFTAIAGRGAKGTISGEAVFIGNPRLFADLGITLSARVAQEVDRLQGEGKTVMVIGNESRYYGLIAMADEVRASSATAIEDLKRAGVRHTIMLTGDNGATAKAMAAQVGVHEYRAELLPQDKVTAMQELIGKYGKVAMIGDGINDAPALALSTVGIAMGGTGTDAAMETADIVLMSDDLVKLPFTIKLSRKSLAIIRQNISFSLVIKLLAVVAVLPGWLTLWLAILADMGASIVVTLNSLRLLRVKDRE</sequence>
<dbReference type="InterPro" id="IPR036412">
    <property type="entry name" value="HAD-like_sf"/>
</dbReference>
<feature type="transmembrane region" description="Helical" evidence="12">
    <location>
        <begin position="682"/>
        <end position="703"/>
    </location>
</feature>
<evidence type="ECO:0000259" key="13">
    <source>
        <dbReference type="PROSITE" id="PS50846"/>
    </source>
</evidence>
<dbReference type="SUPFAM" id="SSF81665">
    <property type="entry name" value="Calcium ATPase, transmembrane domain M"/>
    <property type="match status" value="1"/>
</dbReference>
<feature type="transmembrane region" description="Helical" evidence="12">
    <location>
        <begin position="342"/>
        <end position="360"/>
    </location>
</feature>
<proteinExistence type="inferred from homology"/>
<comment type="catalytic activity">
    <reaction evidence="11">
        <text>Zn(2+)(in) + ATP + H2O = Zn(2+)(out) + ADP + phosphate + H(+)</text>
        <dbReference type="Rhea" id="RHEA:20621"/>
        <dbReference type="ChEBI" id="CHEBI:15377"/>
        <dbReference type="ChEBI" id="CHEBI:15378"/>
        <dbReference type="ChEBI" id="CHEBI:29105"/>
        <dbReference type="ChEBI" id="CHEBI:30616"/>
        <dbReference type="ChEBI" id="CHEBI:43474"/>
        <dbReference type="ChEBI" id="CHEBI:456216"/>
        <dbReference type="EC" id="7.2.2.12"/>
    </reaction>
</comment>
<accession>A0AAE3JLX2</accession>
<dbReference type="GO" id="GO:0005524">
    <property type="term" value="F:ATP binding"/>
    <property type="evidence" value="ECO:0007669"/>
    <property type="project" value="UniProtKB-UniRule"/>
</dbReference>
<name>A0AAE3JLX2_9SPIR</name>
<dbReference type="GO" id="GO:0046872">
    <property type="term" value="F:metal ion binding"/>
    <property type="evidence" value="ECO:0007669"/>
    <property type="project" value="UniProtKB-KW"/>
</dbReference>
<reference evidence="14" key="1">
    <citation type="submission" date="2021-08" db="EMBL/GenBank/DDBJ databases">
        <title>Comparative analyses of Brucepasteria parasyntrophica and Teretinema zuelzerae.</title>
        <authorList>
            <person name="Song Y."/>
            <person name="Brune A."/>
        </authorList>
    </citation>
    <scope>NUCLEOTIDE SEQUENCE</scope>
    <source>
        <strain evidence="14">DSM 1903</strain>
    </source>
</reference>
<dbReference type="NCBIfam" id="TIGR01511">
    <property type="entry name" value="ATPase-IB1_Cu"/>
    <property type="match status" value="1"/>
</dbReference>
<dbReference type="InterPro" id="IPR027256">
    <property type="entry name" value="P-typ_ATPase_IB"/>
</dbReference>
<keyword evidence="3 12" id="KW-0812">Transmembrane</keyword>
<keyword evidence="6 12" id="KW-0067">ATP-binding</keyword>
<keyword evidence="12" id="KW-1003">Cell membrane</keyword>
<dbReference type="GO" id="GO:0015086">
    <property type="term" value="F:cadmium ion transmembrane transporter activity"/>
    <property type="evidence" value="ECO:0007669"/>
    <property type="project" value="TreeGrafter"/>
</dbReference>
<dbReference type="Pfam" id="PF00122">
    <property type="entry name" value="E1-E2_ATPase"/>
    <property type="match status" value="1"/>
</dbReference>
<evidence type="ECO:0000313" key="15">
    <source>
        <dbReference type="Proteomes" id="UP001198163"/>
    </source>
</evidence>
<keyword evidence="9 12" id="KW-0472">Membrane</keyword>
<dbReference type="Gene3D" id="3.40.50.1000">
    <property type="entry name" value="HAD superfamily/HAD-like"/>
    <property type="match status" value="1"/>
</dbReference>
<keyword evidence="7" id="KW-1278">Translocase</keyword>
<dbReference type="AlphaFoldDB" id="A0AAE3JLX2"/>
<dbReference type="InterPro" id="IPR051014">
    <property type="entry name" value="Cation_Transport_ATPase_IB"/>
</dbReference>
<evidence type="ECO:0000256" key="9">
    <source>
        <dbReference type="ARBA" id="ARBA00023136"/>
    </source>
</evidence>
<protein>
    <recommendedName>
        <fullName evidence="10">P-type Zn(2+) transporter</fullName>
        <ecNumber evidence="10">7.2.2.12</ecNumber>
    </recommendedName>
</protein>
<keyword evidence="8 12" id="KW-1133">Transmembrane helix</keyword>
<dbReference type="InterPro" id="IPR001757">
    <property type="entry name" value="P_typ_ATPase"/>
</dbReference>
<dbReference type="GO" id="GO:0016463">
    <property type="term" value="F:P-type zinc transporter activity"/>
    <property type="evidence" value="ECO:0007669"/>
    <property type="project" value="UniProtKB-EC"/>
</dbReference>
<dbReference type="CDD" id="cd07545">
    <property type="entry name" value="P-type_ATPase_Cd-like"/>
    <property type="match status" value="1"/>
</dbReference>
<dbReference type="EMBL" id="JAINWA010000003">
    <property type="protein sequence ID" value="MCD1655199.1"/>
    <property type="molecule type" value="Genomic_DNA"/>
</dbReference>
<evidence type="ECO:0000256" key="2">
    <source>
        <dbReference type="ARBA" id="ARBA00006024"/>
    </source>
</evidence>
<feature type="transmembrane region" description="Helical" evidence="12">
    <location>
        <begin position="138"/>
        <end position="159"/>
    </location>
</feature>